<dbReference type="Proteomes" id="UP001459277">
    <property type="component" value="Unassembled WGS sequence"/>
</dbReference>
<feature type="domain" description="Protein kinase" evidence="23">
    <location>
        <begin position="501"/>
        <end position="774"/>
    </location>
</feature>
<evidence type="ECO:0000256" key="19">
    <source>
        <dbReference type="PIRNR" id="PIRNR000641"/>
    </source>
</evidence>
<dbReference type="SUPFAM" id="SSF56112">
    <property type="entry name" value="Protein kinase-like (PK-like)"/>
    <property type="match status" value="1"/>
</dbReference>
<dbReference type="Pfam" id="PF00954">
    <property type="entry name" value="S_locus_glycop"/>
    <property type="match status" value="1"/>
</dbReference>
<feature type="domain" description="Bulb-type lectin" evidence="24">
    <location>
        <begin position="40"/>
        <end position="165"/>
    </location>
</feature>
<dbReference type="Pfam" id="PF08276">
    <property type="entry name" value="PAN_2"/>
    <property type="match status" value="1"/>
</dbReference>
<gene>
    <name evidence="26" type="ORF">SO802_015916</name>
</gene>
<dbReference type="FunFam" id="1.10.510.10:FF:000227">
    <property type="entry name" value="Serine/threonine-protein kinase"/>
    <property type="match status" value="1"/>
</dbReference>
<keyword evidence="4" id="KW-0597">Phosphoprotein</keyword>
<dbReference type="CDD" id="cd01098">
    <property type="entry name" value="PAN_AP_plant"/>
    <property type="match status" value="1"/>
</dbReference>
<dbReference type="PANTHER" id="PTHR47974">
    <property type="entry name" value="OS07G0415500 PROTEIN"/>
    <property type="match status" value="1"/>
</dbReference>
<evidence type="ECO:0000256" key="1">
    <source>
        <dbReference type="ARBA" id="ARBA00004251"/>
    </source>
</evidence>
<dbReference type="FunFam" id="3.30.200.20:FF:000178">
    <property type="entry name" value="serine/threonine-protein kinase PBS1-like"/>
    <property type="match status" value="1"/>
</dbReference>
<feature type="transmembrane region" description="Helical" evidence="21">
    <location>
        <begin position="451"/>
        <end position="473"/>
    </location>
</feature>
<comment type="catalytic activity">
    <reaction evidence="17 19">
        <text>L-threonyl-[protein] + ATP = O-phospho-L-threonyl-[protein] + ADP + H(+)</text>
        <dbReference type="Rhea" id="RHEA:46608"/>
        <dbReference type="Rhea" id="RHEA-COMP:11060"/>
        <dbReference type="Rhea" id="RHEA-COMP:11605"/>
        <dbReference type="ChEBI" id="CHEBI:15378"/>
        <dbReference type="ChEBI" id="CHEBI:30013"/>
        <dbReference type="ChEBI" id="CHEBI:30616"/>
        <dbReference type="ChEBI" id="CHEBI:61977"/>
        <dbReference type="ChEBI" id="CHEBI:456216"/>
        <dbReference type="EC" id="2.7.11.1"/>
    </reaction>
</comment>
<dbReference type="SUPFAM" id="SSF51110">
    <property type="entry name" value="alpha-D-mannose-specific plant lectins"/>
    <property type="match status" value="1"/>
</dbReference>
<dbReference type="PROSITE" id="PS50948">
    <property type="entry name" value="PAN"/>
    <property type="match status" value="1"/>
</dbReference>
<dbReference type="PROSITE" id="PS00107">
    <property type="entry name" value="PROTEIN_KINASE_ATP"/>
    <property type="match status" value="1"/>
</dbReference>
<feature type="signal peptide" evidence="22">
    <location>
        <begin position="1"/>
        <end position="34"/>
    </location>
</feature>
<evidence type="ECO:0000256" key="18">
    <source>
        <dbReference type="ARBA" id="ARBA00048679"/>
    </source>
</evidence>
<accession>A0AAW2CYC3</accession>
<evidence type="ECO:0000256" key="13">
    <source>
        <dbReference type="ARBA" id="ARBA00023136"/>
    </source>
</evidence>
<evidence type="ECO:0000259" key="23">
    <source>
        <dbReference type="PROSITE" id="PS50011"/>
    </source>
</evidence>
<dbReference type="InterPro" id="IPR036426">
    <property type="entry name" value="Bulb-type_lectin_dom_sf"/>
</dbReference>
<evidence type="ECO:0000313" key="26">
    <source>
        <dbReference type="EMBL" id="KAL0002135.1"/>
    </source>
</evidence>
<dbReference type="Gene3D" id="1.10.510.10">
    <property type="entry name" value="Transferase(Phosphotransferase) domain 1"/>
    <property type="match status" value="1"/>
</dbReference>
<evidence type="ECO:0000256" key="11">
    <source>
        <dbReference type="ARBA" id="ARBA00022840"/>
    </source>
</evidence>
<feature type="chain" id="PRO_5043396801" description="Receptor-like serine/threonine-protein kinase" evidence="22">
    <location>
        <begin position="35"/>
        <end position="808"/>
    </location>
</feature>
<keyword evidence="8" id="KW-0430">Lectin</keyword>
<keyword evidence="27" id="KW-1185">Reference proteome</keyword>
<evidence type="ECO:0000256" key="7">
    <source>
        <dbReference type="ARBA" id="ARBA00022729"/>
    </source>
</evidence>
<evidence type="ECO:0000256" key="4">
    <source>
        <dbReference type="ARBA" id="ARBA00022553"/>
    </source>
</evidence>
<dbReference type="Pfam" id="PF01453">
    <property type="entry name" value="B_lectin"/>
    <property type="match status" value="1"/>
</dbReference>
<dbReference type="CDD" id="cd00028">
    <property type="entry name" value="B_lectin"/>
    <property type="match status" value="1"/>
</dbReference>
<keyword evidence="2" id="KW-1003">Cell membrane</keyword>
<comment type="subcellular location">
    <subcellularLocation>
        <location evidence="1">Cell membrane</location>
        <topology evidence="1">Single-pass type I membrane protein</topology>
    </subcellularLocation>
</comment>
<evidence type="ECO:0000256" key="20">
    <source>
        <dbReference type="PROSITE-ProRule" id="PRU10141"/>
    </source>
</evidence>
<dbReference type="Gene3D" id="3.30.200.20">
    <property type="entry name" value="Phosphorylase Kinase, domain 1"/>
    <property type="match status" value="1"/>
</dbReference>
<protein>
    <recommendedName>
        <fullName evidence="19">Receptor-like serine/threonine-protein kinase</fullName>
        <ecNumber evidence="19">2.7.11.1</ecNumber>
    </recommendedName>
</protein>
<dbReference type="PROSITE" id="PS50011">
    <property type="entry name" value="PROTEIN_KINASE_DOM"/>
    <property type="match status" value="1"/>
</dbReference>
<dbReference type="EC" id="2.7.11.1" evidence="19"/>
<dbReference type="GO" id="GO:0030246">
    <property type="term" value="F:carbohydrate binding"/>
    <property type="evidence" value="ECO:0007669"/>
    <property type="project" value="UniProtKB-KW"/>
</dbReference>
<evidence type="ECO:0000256" key="12">
    <source>
        <dbReference type="ARBA" id="ARBA00022989"/>
    </source>
</evidence>
<proteinExistence type="inferred from homology"/>
<evidence type="ECO:0000256" key="21">
    <source>
        <dbReference type="SAM" id="Phobius"/>
    </source>
</evidence>
<evidence type="ECO:0000259" key="25">
    <source>
        <dbReference type="PROSITE" id="PS50948"/>
    </source>
</evidence>
<keyword evidence="6 21" id="KW-0812">Transmembrane</keyword>
<comment type="similarity">
    <text evidence="19">Belongs to the protein kinase superfamily. Ser/Thr protein kinase family.</text>
</comment>
<dbReference type="InterPro" id="IPR003609">
    <property type="entry name" value="Pan_app"/>
</dbReference>
<dbReference type="InterPro" id="IPR017441">
    <property type="entry name" value="Protein_kinase_ATP_BS"/>
</dbReference>
<dbReference type="PROSITE" id="PS00108">
    <property type="entry name" value="PROTEIN_KINASE_ST"/>
    <property type="match status" value="1"/>
</dbReference>
<evidence type="ECO:0000256" key="9">
    <source>
        <dbReference type="ARBA" id="ARBA00022741"/>
    </source>
</evidence>
<keyword evidence="15" id="KW-0675">Receptor</keyword>
<dbReference type="Gene3D" id="2.90.10.10">
    <property type="entry name" value="Bulb-type lectin domain"/>
    <property type="match status" value="1"/>
</dbReference>
<keyword evidence="12 21" id="KW-1133">Transmembrane helix</keyword>
<evidence type="ECO:0000256" key="5">
    <source>
        <dbReference type="ARBA" id="ARBA00022679"/>
    </source>
</evidence>
<feature type="domain" description="Apple" evidence="25">
    <location>
        <begin position="358"/>
        <end position="436"/>
    </location>
</feature>
<keyword evidence="14" id="KW-1015">Disulfide bond</keyword>
<evidence type="ECO:0000256" key="8">
    <source>
        <dbReference type="ARBA" id="ARBA00022734"/>
    </source>
</evidence>
<dbReference type="CDD" id="cd14066">
    <property type="entry name" value="STKc_IRAK"/>
    <property type="match status" value="1"/>
</dbReference>
<evidence type="ECO:0000256" key="2">
    <source>
        <dbReference type="ARBA" id="ARBA00022475"/>
    </source>
</evidence>
<feature type="binding site" evidence="20">
    <location>
        <position position="530"/>
    </location>
    <ligand>
        <name>ATP</name>
        <dbReference type="ChEBI" id="CHEBI:30616"/>
    </ligand>
</feature>
<organism evidence="26 27">
    <name type="scientific">Lithocarpus litseifolius</name>
    <dbReference type="NCBI Taxonomy" id="425828"/>
    <lineage>
        <taxon>Eukaryota</taxon>
        <taxon>Viridiplantae</taxon>
        <taxon>Streptophyta</taxon>
        <taxon>Embryophyta</taxon>
        <taxon>Tracheophyta</taxon>
        <taxon>Spermatophyta</taxon>
        <taxon>Magnoliopsida</taxon>
        <taxon>eudicotyledons</taxon>
        <taxon>Gunneridae</taxon>
        <taxon>Pentapetalae</taxon>
        <taxon>rosids</taxon>
        <taxon>fabids</taxon>
        <taxon>Fagales</taxon>
        <taxon>Fagaceae</taxon>
        <taxon>Lithocarpus</taxon>
    </lineage>
</organism>
<keyword evidence="7 22" id="KW-0732">Signal</keyword>
<evidence type="ECO:0000256" key="15">
    <source>
        <dbReference type="ARBA" id="ARBA00023170"/>
    </source>
</evidence>
<keyword evidence="3 19" id="KW-0723">Serine/threonine-protein kinase</keyword>
<keyword evidence="9 19" id="KW-0547">Nucleotide-binding</keyword>
<dbReference type="PROSITE" id="PS50927">
    <property type="entry name" value="BULB_LECTIN"/>
    <property type="match status" value="1"/>
</dbReference>
<evidence type="ECO:0000256" key="14">
    <source>
        <dbReference type="ARBA" id="ARBA00023157"/>
    </source>
</evidence>
<comment type="catalytic activity">
    <reaction evidence="18 19">
        <text>L-seryl-[protein] + ATP = O-phospho-L-seryl-[protein] + ADP + H(+)</text>
        <dbReference type="Rhea" id="RHEA:17989"/>
        <dbReference type="Rhea" id="RHEA-COMP:9863"/>
        <dbReference type="Rhea" id="RHEA-COMP:11604"/>
        <dbReference type="ChEBI" id="CHEBI:15378"/>
        <dbReference type="ChEBI" id="CHEBI:29999"/>
        <dbReference type="ChEBI" id="CHEBI:30616"/>
        <dbReference type="ChEBI" id="CHEBI:83421"/>
        <dbReference type="ChEBI" id="CHEBI:456216"/>
        <dbReference type="EC" id="2.7.11.1"/>
    </reaction>
</comment>
<evidence type="ECO:0000256" key="10">
    <source>
        <dbReference type="ARBA" id="ARBA00022777"/>
    </source>
</evidence>
<dbReference type="SMART" id="SM00473">
    <property type="entry name" value="PAN_AP"/>
    <property type="match status" value="1"/>
</dbReference>
<evidence type="ECO:0000256" key="16">
    <source>
        <dbReference type="ARBA" id="ARBA00023180"/>
    </source>
</evidence>
<keyword evidence="16" id="KW-0325">Glycoprotein</keyword>
<dbReference type="SMART" id="SM00108">
    <property type="entry name" value="B_lectin"/>
    <property type="match status" value="1"/>
</dbReference>
<dbReference type="InterPro" id="IPR011009">
    <property type="entry name" value="Kinase-like_dom_sf"/>
</dbReference>
<comment type="caution">
    <text evidence="26">The sequence shown here is derived from an EMBL/GenBank/DDBJ whole genome shotgun (WGS) entry which is preliminary data.</text>
</comment>
<evidence type="ECO:0000256" key="6">
    <source>
        <dbReference type="ARBA" id="ARBA00022692"/>
    </source>
</evidence>
<dbReference type="InterPro" id="IPR008271">
    <property type="entry name" value="Ser/Thr_kinase_AS"/>
</dbReference>
<dbReference type="PANTHER" id="PTHR47974:SF19">
    <property type="entry name" value="RECEPTOR-LIKE SERINE_THREONINE-PROTEIN KINASE"/>
    <property type="match status" value="1"/>
</dbReference>
<reference evidence="26 27" key="1">
    <citation type="submission" date="2024-01" db="EMBL/GenBank/DDBJ databases">
        <title>A telomere-to-telomere, gap-free genome of sweet tea (Lithocarpus litseifolius).</title>
        <authorList>
            <person name="Zhou J."/>
        </authorList>
    </citation>
    <scope>NUCLEOTIDE SEQUENCE [LARGE SCALE GENOMIC DNA]</scope>
    <source>
        <strain evidence="26">Zhou-2022a</strain>
        <tissue evidence="26">Leaf</tissue>
    </source>
</reference>
<dbReference type="InterPro" id="IPR001480">
    <property type="entry name" value="Bulb-type_lectin_dom"/>
</dbReference>
<dbReference type="GO" id="GO:0005524">
    <property type="term" value="F:ATP binding"/>
    <property type="evidence" value="ECO:0007669"/>
    <property type="project" value="UniProtKB-UniRule"/>
</dbReference>
<name>A0AAW2CYC3_9ROSI</name>
<dbReference type="AlphaFoldDB" id="A0AAW2CYC3"/>
<sequence>MALTRSQKQQVSSTTKKPWLFHIVLLFFMSVTCGNLSTGSDTIFPGESLSGNQTIISKGEVFELGFFTPGKSKNYYIGIWYKVLPIPNKTVVWVANRNQHVSDPSSSALKLFPDGSLVLLTPNKIRVWSTNSTSSLPNSTVGVLLDNGNFILRKISDSSSIMWQSFDHPTDTWLPGAKFGYNKVTNDSQILTSWRSSENPAPGLFSQELEPKGPSFLLKWNRSNFYLSSGEWTGKAFSLMPETGLSHYAKNLTFVSNENESYFVYSASSNFALVRSVLDVTGQLLLLVWWEELQQWNLVWIKPQEQCEVYATCGAFSSCNEQNSTVCACIQGFEPRKLDEWNLKDQSGGCVRRTPLQCDHGGNDAFLVMPNVLFPVNSVPLRVNSIEECKSACLSNCSCTAYASNSGCFIWIGELINLQQLSSDSKIGREIHIRIAASELLGSKAKTDSKIIWIVSAIAAGFLLYGIVLTLIWRRQSALTFEATDDSLMLFKYQDLKKATKNFSQKLGEGAFGSVFKGTLPNSTAIAVKKLRSVMQDEKQFRAEVSIVGTIQHTNLIRLRGFCAEASKWFIVYDYMPKGSLESHLFRKGSQIFDWKERYNIAIGTAKGLAYLHEECRDCVIHCDIKPENILLDADYNPKVADFGLAKLVGRDFSRVLTTMRGTRGYLAPEWLSGEAITSKVDVFSFGKLLFEIISGRRNSDMLNDELSNYFPIRVANAINKGEEVMMLLDYKLENSDNIEELTRACKVACWCIQDNEKDRPTMRQVVHILEGVMEVGVPPIPQILQRLAEDPVSSSFYLESGTCSSSY</sequence>
<dbReference type="InterPro" id="IPR000719">
    <property type="entry name" value="Prot_kinase_dom"/>
</dbReference>
<dbReference type="GO" id="GO:0048544">
    <property type="term" value="P:recognition of pollen"/>
    <property type="evidence" value="ECO:0007669"/>
    <property type="project" value="InterPro"/>
</dbReference>
<dbReference type="Pfam" id="PF00069">
    <property type="entry name" value="Pkinase"/>
    <property type="match status" value="1"/>
</dbReference>
<dbReference type="SMART" id="SM00220">
    <property type="entry name" value="S_TKc"/>
    <property type="match status" value="1"/>
</dbReference>
<evidence type="ECO:0000259" key="24">
    <source>
        <dbReference type="PROSITE" id="PS50927"/>
    </source>
</evidence>
<dbReference type="EMBL" id="JAZDWU010000005">
    <property type="protein sequence ID" value="KAL0002135.1"/>
    <property type="molecule type" value="Genomic_DNA"/>
</dbReference>
<evidence type="ECO:0000256" key="17">
    <source>
        <dbReference type="ARBA" id="ARBA00047899"/>
    </source>
</evidence>
<dbReference type="InterPro" id="IPR024171">
    <property type="entry name" value="SRK-like_kinase"/>
</dbReference>
<dbReference type="GO" id="GO:0004674">
    <property type="term" value="F:protein serine/threonine kinase activity"/>
    <property type="evidence" value="ECO:0007669"/>
    <property type="project" value="UniProtKB-KW"/>
</dbReference>
<dbReference type="GO" id="GO:0005886">
    <property type="term" value="C:plasma membrane"/>
    <property type="evidence" value="ECO:0007669"/>
    <property type="project" value="UniProtKB-SubCell"/>
</dbReference>
<keyword evidence="10 19" id="KW-0418">Kinase</keyword>
<dbReference type="InterPro" id="IPR000858">
    <property type="entry name" value="S_locus_glycoprot_dom"/>
</dbReference>
<evidence type="ECO:0000256" key="3">
    <source>
        <dbReference type="ARBA" id="ARBA00022527"/>
    </source>
</evidence>
<keyword evidence="13 21" id="KW-0472">Membrane</keyword>
<evidence type="ECO:0000256" key="22">
    <source>
        <dbReference type="SAM" id="SignalP"/>
    </source>
</evidence>
<keyword evidence="5 19" id="KW-0808">Transferase</keyword>
<dbReference type="FunFam" id="2.90.10.10:FF:000009">
    <property type="entry name" value="Receptor-like serine/threonine-protein kinase SD1-8"/>
    <property type="match status" value="1"/>
</dbReference>
<keyword evidence="11 19" id="KW-0067">ATP-binding</keyword>
<dbReference type="PIRSF" id="PIRSF000641">
    <property type="entry name" value="SRK"/>
    <property type="match status" value="1"/>
</dbReference>
<evidence type="ECO:0000313" key="27">
    <source>
        <dbReference type="Proteomes" id="UP001459277"/>
    </source>
</evidence>